<accession>A0A927PGT0</accession>
<protein>
    <submittedName>
        <fullName evidence="3">Mycothiol system anti-sigma-R factor</fullName>
    </submittedName>
</protein>
<reference evidence="3" key="2">
    <citation type="submission" date="2020-09" db="EMBL/GenBank/DDBJ databases">
        <authorList>
            <person name="Yu Y."/>
        </authorList>
    </citation>
    <scope>NUCLEOTIDE SEQUENCE</scope>
    <source>
        <strain evidence="3">KCTC 49039</strain>
    </source>
</reference>
<proteinExistence type="predicted"/>
<dbReference type="RefSeq" id="WP_191830279.1">
    <property type="nucleotide sequence ID" value="NZ_JACYHB010000019.1"/>
</dbReference>
<dbReference type="AlphaFoldDB" id="A0A927PGT0"/>
<gene>
    <name evidence="3" type="ORF">IF651_16795</name>
</gene>
<dbReference type="Proteomes" id="UP000610846">
    <property type="component" value="Unassembled WGS sequence"/>
</dbReference>
<dbReference type="InterPro" id="IPR024020">
    <property type="entry name" value="Anit_sigma_mycothiol_RsrA"/>
</dbReference>
<sequence length="116" mass="12735">MSTGQHAQESDAGATVTPIPHSTQGQSECEHALLHLYEYLDSQMTPEDEQQMRAHVAHCSPCLAELSVEELVKRLVQRSCHEQAPAGLRARIHAQLTVMTATSITTTTTTAVIEER</sequence>
<dbReference type="Pfam" id="PF13490">
    <property type="entry name" value="zf-HC2"/>
    <property type="match status" value="1"/>
</dbReference>
<feature type="domain" description="Putative zinc-finger" evidence="2">
    <location>
        <begin position="29"/>
        <end position="62"/>
    </location>
</feature>
<organism evidence="3 4">
    <name type="scientific">Cellulosimicrobium arenosum</name>
    <dbReference type="NCBI Taxonomy" id="2708133"/>
    <lineage>
        <taxon>Bacteria</taxon>
        <taxon>Bacillati</taxon>
        <taxon>Actinomycetota</taxon>
        <taxon>Actinomycetes</taxon>
        <taxon>Micrococcales</taxon>
        <taxon>Promicromonosporaceae</taxon>
        <taxon>Cellulosimicrobium</taxon>
    </lineage>
</organism>
<name>A0A927PGT0_9MICO</name>
<evidence type="ECO:0000256" key="1">
    <source>
        <dbReference type="SAM" id="MobiDB-lite"/>
    </source>
</evidence>
<feature type="region of interest" description="Disordered" evidence="1">
    <location>
        <begin position="1"/>
        <end position="27"/>
    </location>
</feature>
<dbReference type="InterPro" id="IPR027383">
    <property type="entry name" value="Znf_put"/>
</dbReference>
<dbReference type="EMBL" id="JACYHB010000019">
    <property type="protein sequence ID" value="MBD8080701.1"/>
    <property type="molecule type" value="Genomic_DNA"/>
</dbReference>
<keyword evidence="4" id="KW-1185">Reference proteome</keyword>
<reference evidence="3" key="1">
    <citation type="journal article" date="2018" name="Curr. Microbiol.">
        <title>Cellulosimicrobium arenosum sp. nov., Isolated from Marine Sediment Sand.</title>
        <authorList>
            <person name="Oh M."/>
            <person name="Kim J.H."/>
            <person name="Yoon J.H."/>
            <person name="Schumann P."/>
            <person name="Kim W."/>
        </authorList>
    </citation>
    <scope>NUCLEOTIDE SEQUENCE</scope>
    <source>
        <strain evidence="3">KCTC 49039</strain>
    </source>
</reference>
<evidence type="ECO:0000313" key="3">
    <source>
        <dbReference type="EMBL" id="MBD8080701.1"/>
    </source>
</evidence>
<evidence type="ECO:0000313" key="4">
    <source>
        <dbReference type="Proteomes" id="UP000610846"/>
    </source>
</evidence>
<dbReference type="NCBIfam" id="TIGR03988">
    <property type="entry name" value="antisig_RsrA"/>
    <property type="match status" value="1"/>
</dbReference>
<evidence type="ECO:0000259" key="2">
    <source>
        <dbReference type="Pfam" id="PF13490"/>
    </source>
</evidence>
<comment type="caution">
    <text evidence="3">The sequence shown here is derived from an EMBL/GenBank/DDBJ whole genome shotgun (WGS) entry which is preliminary data.</text>
</comment>